<proteinExistence type="predicted"/>
<dbReference type="AlphaFoldDB" id="A0A7J6N7L6"/>
<dbReference type="Proteomes" id="UP000541610">
    <property type="component" value="Unassembled WGS sequence"/>
</dbReference>
<gene>
    <name evidence="1" type="ORF">FOZ60_015948</name>
</gene>
<accession>A0A7J6N7L6</accession>
<organism evidence="1 2">
    <name type="scientific">Perkinsus olseni</name>
    <name type="common">Perkinsus atlanticus</name>
    <dbReference type="NCBI Taxonomy" id="32597"/>
    <lineage>
        <taxon>Eukaryota</taxon>
        <taxon>Sar</taxon>
        <taxon>Alveolata</taxon>
        <taxon>Perkinsozoa</taxon>
        <taxon>Perkinsea</taxon>
        <taxon>Perkinsida</taxon>
        <taxon>Perkinsidae</taxon>
        <taxon>Perkinsus</taxon>
    </lineage>
</organism>
<dbReference type="OrthoDB" id="10433164at2759"/>
<dbReference type="EMBL" id="JABANP010000821">
    <property type="protein sequence ID" value="KAF4678881.1"/>
    <property type="molecule type" value="Genomic_DNA"/>
</dbReference>
<reference evidence="1 2" key="1">
    <citation type="submission" date="2020-04" db="EMBL/GenBank/DDBJ databases">
        <title>Perkinsus olseni comparative genomics.</title>
        <authorList>
            <person name="Bogema D.R."/>
        </authorList>
    </citation>
    <scope>NUCLEOTIDE SEQUENCE [LARGE SCALE GENOMIC DNA]</scope>
    <source>
        <strain evidence="1">00978-12</strain>
    </source>
</reference>
<name>A0A7J6N7L6_PEROL</name>
<comment type="caution">
    <text evidence="1">The sequence shown here is derived from an EMBL/GenBank/DDBJ whole genome shotgun (WGS) entry which is preliminary data.</text>
</comment>
<protein>
    <submittedName>
        <fullName evidence="1">Uncharacterized protein</fullName>
    </submittedName>
</protein>
<evidence type="ECO:0000313" key="1">
    <source>
        <dbReference type="EMBL" id="KAF4678881.1"/>
    </source>
</evidence>
<evidence type="ECO:0000313" key="2">
    <source>
        <dbReference type="Proteomes" id="UP000541610"/>
    </source>
</evidence>
<sequence>MAEQLAAWAKDQAPVGSISSREDTVDFLHHSLSVTTVDSYRTARKGYEAMGLSFPISRDQLCFYIRGMCAASDVSGSTLRKYVSGLKSVNDLLGYPCLSPEDWGIVKRALTAADNVIGPRETKQAAIIPEDVSKFLFETRGSFFGKLEAARDAVLTGICLGLRPGELLGIRARDIHCAFGSMDLLVTVNLDVPRAQIKRNCRWRTDGMIDVYTSEELGLTSRNAAAEVRNHACSTSSTHR</sequence>